<evidence type="ECO:0000313" key="2">
    <source>
        <dbReference type="Proteomes" id="UP001365542"/>
    </source>
</evidence>
<gene>
    <name evidence="1" type="ORF">TWF694_008902</name>
</gene>
<sequence length="774" mass="88995">MSANDINNYFSKLRRSDKALERIKQIKAFKEKGGSERINREIQDSLFHLPIARDTALRYQRHLLEYCDFIHNWYEIDFADCFETEKLIEYTKTYMSLLLSDLEEPQGEMIDRRTMRASSLYDRQTSLTHYFLLRSPGFSTLHIQWDYAVKGHIHHLALEHQLETRKRDKDYYGLEEFTLLFETAMAETDGIDMLKQSIVLWQLALMTGVRSGSIGWTEAYPDQYMCWRDISFVVGEDGDLEVIVNFAHLKGRRDPYKPGVDKLSVQNLDEFPVRFTKRKLGIHVVADLTITLPILAIERGYLAYASYDELLDEIKKPDCLVALKINRAVGDNPVFLASIPGKRELTRKPMAAARLHCSMQIIAIKAGLGGRPPTLYCFRREAITHLVHTYGKKFAQSVVGHRGGGRSTDPYDQGTVGLDFSEARLPHDKDLKKDHAKARRLSTAPAIHHFDKNLPFIIEEAAEEFVLRSEEYMKLDEDLQNLIEFLTEKYPNTSITATNFKDAFPVMTVDEEEKLVECLKKKKNLKKVLLRRGRQRFLAETKDRVRATLTFAERAKRLDKYGNICGTLAPLYSIDDPAVRRSDEVQKVANVIDSIEAGNEGDVDLTREELLGEDEDDIIQHTQRERQSSDLLEKANELRLQNNEPNIRLGFPEEAGELGEEQISNAEQARERMAFLFENFTPIPEGDVRCFQCDNDPSAEDRVWSQSKYRHHICSNYHLISSFTSRNCQEFVKQRKGPCPICGDISLADCKGARHPTSEHLKAHSRKFSRSEAL</sequence>
<protein>
    <submittedName>
        <fullName evidence="1">Uncharacterized protein</fullName>
    </submittedName>
</protein>
<comment type="caution">
    <text evidence="1">The sequence shown here is derived from an EMBL/GenBank/DDBJ whole genome shotgun (WGS) entry which is preliminary data.</text>
</comment>
<proteinExistence type="predicted"/>
<dbReference type="AlphaFoldDB" id="A0AAV9XEP7"/>
<evidence type="ECO:0000313" key="1">
    <source>
        <dbReference type="EMBL" id="KAK6540072.1"/>
    </source>
</evidence>
<dbReference type="Proteomes" id="UP001365542">
    <property type="component" value="Unassembled WGS sequence"/>
</dbReference>
<keyword evidence="2" id="KW-1185">Reference proteome</keyword>
<organism evidence="1 2">
    <name type="scientific">Orbilia ellipsospora</name>
    <dbReference type="NCBI Taxonomy" id="2528407"/>
    <lineage>
        <taxon>Eukaryota</taxon>
        <taxon>Fungi</taxon>
        <taxon>Dikarya</taxon>
        <taxon>Ascomycota</taxon>
        <taxon>Pezizomycotina</taxon>
        <taxon>Orbiliomycetes</taxon>
        <taxon>Orbiliales</taxon>
        <taxon>Orbiliaceae</taxon>
        <taxon>Orbilia</taxon>
    </lineage>
</organism>
<reference evidence="1 2" key="1">
    <citation type="submission" date="2019-10" db="EMBL/GenBank/DDBJ databases">
        <authorList>
            <person name="Palmer J.M."/>
        </authorList>
    </citation>
    <scope>NUCLEOTIDE SEQUENCE [LARGE SCALE GENOMIC DNA]</scope>
    <source>
        <strain evidence="1 2">TWF694</strain>
    </source>
</reference>
<name>A0AAV9XEP7_9PEZI</name>
<dbReference type="EMBL" id="JAVHJO010000005">
    <property type="protein sequence ID" value="KAK6540072.1"/>
    <property type="molecule type" value="Genomic_DNA"/>
</dbReference>
<accession>A0AAV9XEP7</accession>